<evidence type="ECO:0000313" key="2">
    <source>
        <dbReference type="Proteomes" id="UP000182241"/>
    </source>
</evidence>
<accession>A0A1H4VPD7</accession>
<name>A0A1H4VPD7_TSUTY</name>
<proteinExistence type="predicted"/>
<gene>
    <name evidence="1" type="ORF">SAMN04489793_3294</name>
</gene>
<evidence type="ECO:0000313" key="1">
    <source>
        <dbReference type="EMBL" id="SEC82897.1"/>
    </source>
</evidence>
<sequence length="97" mass="10798">MSAMETVAPATPVIDKMTAEKAEMDAVFEFLEWLDAKGIVLAHYEEDSGFRDEQLVPVPRSSRSLMFESFGIDENALDKERRAVLAHHVAMTGGENL</sequence>
<organism evidence="1 2">
    <name type="scientific">Tsukamurella tyrosinosolvens</name>
    <dbReference type="NCBI Taxonomy" id="57704"/>
    <lineage>
        <taxon>Bacteria</taxon>
        <taxon>Bacillati</taxon>
        <taxon>Actinomycetota</taxon>
        <taxon>Actinomycetes</taxon>
        <taxon>Mycobacteriales</taxon>
        <taxon>Tsukamurellaceae</taxon>
        <taxon>Tsukamurella</taxon>
    </lineage>
</organism>
<dbReference type="OrthoDB" id="9914931at2"/>
<keyword evidence="2" id="KW-1185">Reference proteome</keyword>
<dbReference type="AlphaFoldDB" id="A0A1H4VPD7"/>
<dbReference type="Proteomes" id="UP000182241">
    <property type="component" value="Unassembled WGS sequence"/>
</dbReference>
<dbReference type="RefSeq" id="WP_068742725.1">
    <property type="nucleotide sequence ID" value="NZ_FNSA01000003.1"/>
</dbReference>
<protein>
    <submittedName>
        <fullName evidence="1">Uncharacterized protein</fullName>
    </submittedName>
</protein>
<dbReference type="STRING" id="57704.SAMN04489793_3294"/>
<reference evidence="2" key="1">
    <citation type="submission" date="2016-10" db="EMBL/GenBank/DDBJ databases">
        <authorList>
            <person name="Varghese N."/>
            <person name="Submissions S."/>
        </authorList>
    </citation>
    <scope>NUCLEOTIDE SEQUENCE [LARGE SCALE GENOMIC DNA]</scope>
    <source>
        <strain evidence="2">DSM 44234</strain>
    </source>
</reference>
<dbReference type="EMBL" id="FNSA01000003">
    <property type="protein sequence ID" value="SEC82897.1"/>
    <property type="molecule type" value="Genomic_DNA"/>
</dbReference>